<sequence length="127" mass="13296">MSSRLRGPSQLVAQEAVAAHVKGNGGGQAVDLLGDLHVASFDGAFEVDVADLLAEVRLGRNKSDEAVLDLLQGTLSGDLEVLVGDDIGGVAVEDAQRRRRCQAGGQAGDRKPHRVDVETVWRIAAAS</sequence>
<evidence type="ECO:0000313" key="2">
    <source>
        <dbReference type="Proteomes" id="UP000237481"/>
    </source>
</evidence>
<dbReference type="OrthoDB" id="10446673at2759"/>
<evidence type="ECO:0000313" key="1">
    <source>
        <dbReference type="EMBL" id="POR39467.1"/>
    </source>
</evidence>
<organism evidence="1 2">
    <name type="scientific">Tolypocladium paradoxum</name>
    <dbReference type="NCBI Taxonomy" id="94208"/>
    <lineage>
        <taxon>Eukaryota</taxon>
        <taxon>Fungi</taxon>
        <taxon>Dikarya</taxon>
        <taxon>Ascomycota</taxon>
        <taxon>Pezizomycotina</taxon>
        <taxon>Sordariomycetes</taxon>
        <taxon>Hypocreomycetidae</taxon>
        <taxon>Hypocreales</taxon>
        <taxon>Ophiocordycipitaceae</taxon>
        <taxon>Tolypocladium</taxon>
    </lineage>
</organism>
<comment type="caution">
    <text evidence="1">The sequence shown here is derived from an EMBL/GenBank/DDBJ whole genome shotgun (WGS) entry which is preliminary data.</text>
</comment>
<dbReference type="Proteomes" id="UP000237481">
    <property type="component" value="Unassembled WGS sequence"/>
</dbReference>
<keyword evidence="2" id="KW-1185">Reference proteome</keyword>
<protein>
    <submittedName>
        <fullName evidence="1">Uncharacterized protein</fullName>
    </submittedName>
</protein>
<accession>A0A2S4LAL6</accession>
<name>A0A2S4LAL6_9HYPO</name>
<gene>
    <name evidence="1" type="ORF">TPAR_00335</name>
</gene>
<reference evidence="1 2" key="1">
    <citation type="submission" date="2018-01" db="EMBL/GenBank/DDBJ databases">
        <title>Harnessing the power of phylogenomics to disentangle the directionality and signatures of interkingdom host jumping in the parasitic fungal genus Tolypocladium.</title>
        <authorList>
            <person name="Quandt C.A."/>
            <person name="Patterson W."/>
            <person name="Spatafora J.W."/>
        </authorList>
    </citation>
    <scope>NUCLEOTIDE SEQUENCE [LARGE SCALE GENOMIC DNA]</scope>
    <source>
        <strain evidence="1 2">NRBC 100945</strain>
    </source>
</reference>
<proteinExistence type="predicted"/>
<dbReference type="AlphaFoldDB" id="A0A2S4LAL6"/>
<dbReference type="EMBL" id="PKSG01000036">
    <property type="protein sequence ID" value="POR39467.1"/>
    <property type="molecule type" value="Genomic_DNA"/>
</dbReference>